<accession>A0ABX2TFV1</accession>
<dbReference type="InterPro" id="IPR036890">
    <property type="entry name" value="HATPase_C_sf"/>
</dbReference>
<dbReference type="EMBL" id="JABFDB010000024">
    <property type="protein sequence ID" value="NYZ23128.1"/>
    <property type="molecule type" value="Genomic_DNA"/>
</dbReference>
<dbReference type="Pfam" id="PF13581">
    <property type="entry name" value="HATPase_c_2"/>
    <property type="match status" value="1"/>
</dbReference>
<protein>
    <recommendedName>
        <fullName evidence="1">Histidine kinase/HSP90-like ATPase domain-containing protein</fullName>
    </recommendedName>
</protein>
<organism evidence="2 3">
    <name type="scientific">Azospirillum oleiclasticum</name>
    <dbReference type="NCBI Taxonomy" id="2735135"/>
    <lineage>
        <taxon>Bacteria</taxon>
        <taxon>Pseudomonadati</taxon>
        <taxon>Pseudomonadota</taxon>
        <taxon>Alphaproteobacteria</taxon>
        <taxon>Rhodospirillales</taxon>
        <taxon>Azospirillaceae</taxon>
        <taxon>Azospirillum</taxon>
    </lineage>
</organism>
<evidence type="ECO:0000259" key="1">
    <source>
        <dbReference type="Pfam" id="PF13581"/>
    </source>
</evidence>
<dbReference type="Gene3D" id="3.30.565.10">
    <property type="entry name" value="Histidine kinase-like ATPase, C-terminal domain"/>
    <property type="match status" value="1"/>
</dbReference>
<feature type="domain" description="Histidine kinase/HSP90-like ATPase" evidence="1">
    <location>
        <begin position="68"/>
        <end position="209"/>
    </location>
</feature>
<dbReference type="InterPro" id="IPR003594">
    <property type="entry name" value="HATPase_dom"/>
</dbReference>
<dbReference type="Proteomes" id="UP000584642">
    <property type="component" value="Unassembled WGS sequence"/>
</dbReference>
<reference evidence="2 3" key="1">
    <citation type="submission" date="2020-05" db="EMBL/GenBank/DDBJ databases">
        <title>Azospirillum oleiclasticum sp. nov, a nitrogen-fixing and heavy crude oil-emulsifying bacterium isolated from the crude oil of Yumen Oilfield.</title>
        <authorList>
            <person name="Wu D."/>
            <person name="Cai M."/>
            <person name="Zhang X."/>
        </authorList>
    </citation>
    <scope>NUCLEOTIDE SEQUENCE [LARGE SCALE GENOMIC DNA]</scope>
    <source>
        <strain evidence="2 3">ROY-1-1-2</strain>
    </source>
</reference>
<keyword evidence="3" id="KW-1185">Reference proteome</keyword>
<evidence type="ECO:0000313" key="3">
    <source>
        <dbReference type="Proteomes" id="UP000584642"/>
    </source>
</evidence>
<gene>
    <name evidence="2" type="ORF">HND93_25755</name>
</gene>
<evidence type="ECO:0000313" key="2">
    <source>
        <dbReference type="EMBL" id="NYZ23128.1"/>
    </source>
</evidence>
<dbReference type="RefSeq" id="WP_180284899.1">
    <property type="nucleotide sequence ID" value="NZ_JABFDB010000024.1"/>
</dbReference>
<name>A0ABX2TFV1_9PROT</name>
<sequence>MPIDRAIAWGARPPEMVPPSAPLGTVHLDPELQGTGNGALPWPWPPRRALLALALAARTVAGGLLPDQLTRWGRAHGLWAEDAAAAVETALAEALANAVVHGCLGLPGMAAFQPDPQAYFDAVDAGLADDRLARRPVFLVVRRCVRLTVVHVADRGAGFRPAVSGLAVSGLALTGSGVAGAVSGRGLALIRGLTRRMRLSDGGRRISLSFLRVEREP</sequence>
<comment type="caution">
    <text evidence="2">The sequence shown here is derived from an EMBL/GenBank/DDBJ whole genome shotgun (WGS) entry which is preliminary data.</text>
</comment>
<proteinExistence type="predicted"/>